<protein>
    <submittedName>
        <fullName evidence="2">Uncharacterized protein</fullName>
    </submittedName>
</protein>
<organism evidence="2 3">
    <name type="scientific">Syncephalis pseudoplumigaleata</name>
    <dbReference type="NCBI Taxonomy" id="1712513"/>
    <lineage>
        <taxon>Eukaryota</taxon>
        <taxon>Fungi</taxon>
        <taxon>Fungi incertae sedis</taxon>
        <taxon>Zoopagomycota</taxon>
        <taxon>Zoopagomycotina</taxon>
        <taxon>Zoopagomycetes</taxon>
        <taxon>Zoopagales</taxon>
        <taxon>Piptocephalidaceae</taxon>
        <taxon>Syncephalis</taxon>
    </lineage>
</organism>
<name>A0A4V1J1E3_9FUNG</name>
<gene>
    <name evidence="2" type="ORF">SYNPS1DRAFT_23182</name>
</gene>
<proteinExistence type="predicted"/>
<evidence type="ECO:0000256" key="1">
    <source>
        <dbReference type="SAM" id="Phobius"/>
    </source>
</evidence>
<sequence>MPFIDYTDPAQFTWRESATRALGIPLHPQGELNLFDFYIESSSMSIQRDRLLGIHTQMLVIVLMTITFGYALFLSARMTILHPRVLFAWCCLVASLAGTLVAIVSIVALLGLAFNCRITVWAIAVGMSVAQVCGSLIMLRKASLVLYQHRWITYLALPCLLPQLCFAALTFAFCFVTAEPHYGCRIYVPAFFPWVWAGCIFPLNALFSAVFCHVALQQYRTIGSEAWRRLAHDGIQALCLVCLCNLLCGLLVASDVGGVNSDAFYTIDW</sequence>
<reference evidence="3" key="1">
    <citation type="journal article" date="2018" name="Nat. Microbiol.">
        <title>Leveraging single-cell genomics to expand the fungal tree of life.</title>
        <authorList>
            <person name="Ahrendt S.R."/>
            <person name="Quandt C.A."/>
            <person name="Ciobanu D."/>
            <person name="Clum A."/>
            <person name="Salamov A."/>
            <person name="Andreopoulos B."/>
            <person name="Cheng J.F."/>
            <person name="Woyke T."/>
            <person name="Pelin A."/>
            <person name="Henrissat B."/>
            <person name="Reynolds N.K."/>
            <person name="Benny G.L."/>
            <person name="Smith M.E."/>
            <person name="James T.Y."/>
            <person name="Grigoriev I.V."/>
        </authorList>
    </citation>
    <scope>NUCLEOTIDE SEQUENCE [LARGE SCALE GENOMIC DNA]</scope>
    <source>
        <strain evidence="3">Benny S71-1</strain>
    </source>
</reference>
<feature type="transmembrane region" description="Helical" evidence="1">
    <location>
        <begin position="54"/>
        <end position="74"/>
    </location>
</feature>
<keyword evidence="1" id="KW-0812">Transmembrane</keyword>
<accession>A0A4V1J1E3</accession>
<keyword evidence="1" id="KW-1133">Transmembrane helix</keyword>
<evidence type="ECO:0000313" key="2">
    <source>
        <dbReference type="EMBL" id="RKP24759.1"/>
    </source>
</evidence>
<feature type="transmembrane region" description="Helical" evidence="1">
    <location>
        <begin position="237"/>
        <end position="254"/>
    </location>
</feature>
<evidence type="ECO:0000313" key="3">
    <source>
        <dbReference type="Proteomes" id="UP000278143"/>
    </source>
</evidence>
<dbReference type="Proteomes" id="UP000278143">
    <property type="component" value="Unassembled WGS sequence"/>
</dbReference>
<dbReference type="EMBL" id="KZ990050">
    <property type="protein sequence ID" value="RKP24759.1"/>
    <property type="molecule type" value="Genomic_DNA"/>
</dbReference>
<feature type="transmembrane region" description="Helical" evidence="1">
    <location>
        <begin position="118"/>
        <end position="139"/>
    </location>
</feature>
<feature type="transmembrane region" description="Helical" evidence="1">
    <location>
        <begin position="190"/>
        <end position="216"/>
    </location>
</feature>
<keyword evidence="1" id="KW-0472">Membrane</keyword>
<keyword evidence="3" id="KW-1185">Reference proteome</keyword>
<dbReference type="AlphaFoldDB" id="A0A4V1J1E3"/>
<feature type="transmembrane region" description="Helical" evidence="1">
    <location>
        <begin position="151"/>
        <end position="178"/>
    </location>
</feature>
<feature type="transmembrane region" description="Helical" evidence="1">
    <location>
        <begin position="86"/>
        <end position="112"/>
    </location>
</feature>